<accession>A0A7D9H601</accession>
<proteinExistence type="predicted"/>
<feature type="signal peptide" evidence="1">
    <location>
        <begin position="1"/>
        <end position="24"/>
    </location>
</feature>
<evidence type="ECO:0000313" key="2">
    <source>
        <dbReference type="EMBL" id="VUX55982.1"/>
    </source>
</evidence>
<reference evidence="2" key="1">
    <citation type="submission" date="2019-07" db="EMBL/GenBank/DDBJ databases">
        <authorList>
            <person name="Weber M."/>
            <person name="Kostadinov I."/>
            <person name="Kostadinov D I."/>
        </authorList>
    </citation>
    <scope>NUCLEOTIDE SEQUENCE</scope>
    <source>
        <strain evidence="2">Gfbio:sag-sample-m06:053724c1-46a9-4a36-b237-ea2bf867836b</strain>
    </source>
</reference>
<dbReference type="AlphaFoldDB" id="A0A7D9H601"/>
<name>A0A7D9H601_9GAMM</name>
<organism evidence="2">
    <name type="scientific">uncultured Woeseiaceae bacterium</name>
    <dbReference type="NCBI Taxonomy" id="1983305"/>
    <lineage>
        <taxon>Bacteria</taxon>
        <taxon>Pseudomonadati</taxon>
        <taxon>Pseudomonadota</taxon>
        <taxon>Gammaproteobacteria</taxon>
        <taxon>Woeseiales</taxon>
        <taxon>Woeseiaceae</taxon>
        <taxon>environmental samples</taxon>
    </lineage>
</organism>
<protein>
    <submittedName>
        <fullName evidence="2">Uncharacterized protein</fullName>
    </submittedName>
</protein>
<keyword evidence="1" id="KW-0732">Signal</keyword>
<evidence type="ECO:0000256" key="1">
    <source>
        <dbReference type="SAM" id="SignalP"/>
    </source>
</evidence>
<gene>
    <name evidence="2" type="ORF">JTBM06_V1_200014</name>
</gene>
<dbReference type="EMBL" id="LR633967">
    <property type="protein sequence ID" value="VUX55982.1"/>
    <property type="molecule type" value="Genomic_DNA"/>
</dbReference>
<feature type="chain" id="PRO_5027544842" evidence="1">
    <location>
        <begin position="25"/>
        <end position="255"/>
    </location>
</feature>
<sequence>MKKIMLSTFFTSLVFLVGSGGVSAQDDGMLVIPVELYTCTFNDRQGPDNLDRVVDKWNEWADRNAVDDYAAWTLTPYYFGPLQEFDVIWMGAGKSAVALGRAQDLYLAKDDGLAEDFEDVLDCNGHSKFASVNYKAPPEGATPATSVLTFSDCKYKEGATFSAVSAAMEQWSQHLSDEGSVTGIWHWYPAYGGGGEEFDFKWLQAHENLAELGADFDRYGTGGGFRTRGRLLNHLIDCDSSRAYIAQSRRFVQLR</sequence>